<dbReference type="InterPro" id="IPR020846">
    <property type="entry name" value="MFS_dom"/>
</dbReference>
<dbReference type="PROSITE" id="PS00217">
    <property type="entry name" value="SUGAR_TRANSPORT_2"/>
    <property type="match status" value="1"/>
</dbReference>
<accession>A0A8I0HCM3</accession>
<organism evidence="8 9">
    <name type="scientific">Corynebacterium gallinarum</name>
    <dbReference type="NCBI Taxonomy" id="2762214"/>
    <lineage>
        <taxon>Bacteria</taxon>
        <taxon>Bacillati</taxon>
        <taxon>Actinomycetota</taxon>
        <taxon>Actinomycetes</taxon>
        <taxon>Mycobacteriales</taxon>
        <taxon>Corynebacteriaceae</taxon>
        <taxon>Corynebacterium</taxon>
    </lineage>
</organism>
<dbReference type="CDD" id="cd17365">
    <property type="entry name" value="MFS_PcaK_like"/>
    <property type="match status" value="1"/>
</dbReference>
<dbReference type="InterPro" id="IPR011701">
    <property type="entry name" value="MFS"/>
</dbReference>
<feature type="transmembrane region" description="Helical" evidence="6">
    <location>
        <begin position="357"/>
        <end position="379"/>
    </location>
</feature>
<name>A0A8I0HCM3_9CORY</name>
<feature type="transmembrane region" description="Helical" evidence="6">
    <location>
        <begin position="148"/>
        <end position="171"/>
    </location>
</feature>
<evidence type="ECO:0000313" key="9">
    <source>
        <dbReference type="Proteomes" id="UP000650224"/>
    </source>
</evidence>
<dbReference type="EMBL" id="JACSPR010000001">
    <property type="protein sequence ID" value="MBD8029171.1"/>
    <property type="molecule type" value="Genomic_DNA"/>
</dbReference>
<dbReference type="PANTHER" id="PTHR23508">
    <property type="entry name" value="CARBOXYLIC ACID TRANSPORTER PROTEIN HOMOLOG"/>
    <property type="match status" value="1"/>
</dbReference>
<dbReference type="Proteomes" id="UP000650224">
    <property type="component" value="Unassembled WGS sequence"/>
</dbReference>
<protein>
    <submittedName>
        <fullName evidence="8">Aromatic acid/H+ symport family MFS transporter</fullName>
    </submittedName>
</protein>
<comment type="subcellular location">
    <subcellularLocation>
        <location evidence="1">Cell membrane</location>
        <topology evidence="1">Multi-pass membrane protein</topology>
    </subcellularLocation>
</comment>
<dbReference type="GO" id="GO:0005886">
    <property type="term" value="C:plasma membrane"/>
    <property type="evidence" value="ECO:0007669"/>
    <property type="project" value="UniProtKB-SubCell"/>
</dbReference>
<evidence type="ECO:0000256" key="3">
    <source>
        <dbReference type="ARBA" id="ARBA00022989"/>
    </source>
</evidence>
<dbReference type="InterPro" id="IPR036259">
    <property type="entry name" value="MFS_trans_sf"/>
</dbReference>
<sequence>MATSSPDVWQSPKHRRTVYLVLAVVGISILFDGYDLVIYGAVLSTLLNDPSHIGALSPAVAGTLGSYAMIGVMIGALTAGAIGDRVGRRKVMLTAIVWFSVGMALTAMSTSIVMFGFLRFLTGLGVGMIVATGGAIIAEFAPRNRRNLFNAIVYSGVPAGGVMASIFALLFEDYLGWRGLFLIGATPLLFLFPLALFFLPESPRWLAARGRRAEAIALCERKGLPIADFVPVAPAPVSSTTAATAVTPVAVERTGFAGIFSRAYLPGTMLIGAMSFIGLLSTYGLNTWLPKIMESNGASAHDSLYSLLFLNGGAVVGGLIASWFADRIGAKTIITSTFFLAALCLGALPFISAWPLMYTAIALAGIGVLGTQVLTYGLTSNYFGTACRAAGVAWCAGFGRLGGIVGPAVGGLIIGLGFGPTIAFFIFAGAAVLGAICTALIPRSPAEVTISTVPSTSTEPVAPRRTPQPQS</sequence>
<evidence type="ECO:0000256" key="2">
    <source>
        <dbReference type="ARBA" id="ARBA00022692"/>
    </source>
</evidence>
<dbReference type="Pfam" id="PF07690">
    <property type="entry name" value="MFS_1"/>
    <property type="match status" value="1"/>
</dbReference>
<feature type="transmembrane region" description="Helical" evidence="6">
    <location>
        <begin position="18"/>
        <end position="39"/>
    </location>
</feature>
<keyword evidence="4 6" id="KW-0472">Membrane</keyword>
<dbReference type="SUPFAM" id="SSF103473">
    <property type="entry name" value="MFS general substrate transporter"/>
    <property type="match status" value="1"/>
</dbReference>
<evidence type="ECO:0000259" key="7">
    <source>
        <dbReference type="PROSITE" id="PS50850"/>
    </source>
</evidence>
<evidence type="ECO:0000313" key="8">
    <source>
        <dbReference type="EMBL" id="MBD8029171.1"/>
    </source>
</evidence>
<feature type="transmembrane region" description="Helical" evidence="6">
    <location>
        <begin position="422"/>
        <end position="441"/>
    </location>
</feature>
<feature type="transmembrane region" description="Helical" evidence="6">
    <location>
        <begin position="59"/>
        <end position="79"/>
    </location>
</feature>
<dbReference type="PANTHER" id="PTHR23508:SF10">
    <property type="entry name" value="CARBOXYLIC ACID TRANSPORTER PROTEIN HOMOLOG"/>
    <property type="match status" value="1"/>
</dbReference>
<dbReference type="Gene3D" id="1.20.1250.20">
    <property type="entry name" value="MFS general substrate transporter like domains"/>
    <property type="match status" value="1"/>
</dbReference>
<feature type="transmembrane region" description="Helical" evidence="6">
    <location>
        <begin position="91"/>
        <end position="114"/>
    </location>
</feature>
<dbReference type="RefSeq" id="WP_191732394.1">
    <property type="nucleotide sequence ID" value="NZ_JACSPR010000001.1"/>
</dbReference>
<proteinExistence type="predicted"/>
<feature type="transmembrane region" description="Helical" evidence="6">
    <location>
        <begin position="177"/>
        <end position="199"/>
    </location>
</feature>
<feature type="region of interest" description="Disordered" evidence="5">
    <location>
        <begin position="451"/>
        <end position="471"/>
    </location>
</feature>
<feature type="domain" description="Major facilitator superfamily (MFS) profile" evidence="7">
    <location>
        <begin position="21"/>
        <end position="446"/>
    </location>
</feature>
<dbReference type="GO" id="GO:0046943">
    <property type="term" value="F:carboxylic acid transmembrane transporter activity"/>
    <property type="evidence" value="ECO:0007669"/>
    <property type="project" value="TreeGrafter"/>
</dbReference>
<keyword evidence="3 6" id="KW-1133">Transmembrane helix</keyword>
<dbReference type="PROSITE" id="PS50850">
    <property type="entry name" value="MFS"/>
    <property type="match status" value="1"/>
</dbReference>
<evidence type="ECO:0000256" key="4">
    <source>
        <dbReference type="ARBA" id="ARBA00023136"/>
    </source>
</evidence>
<feature type="transmembrane region" description="Helical" evidence="6">
    <location>
        <begin position="332"/>
        <end position="351"/>
    </location>
</feature>
<feature type="transmembrane region" description="Helical" evidence="6">
    <location>
        <begin position="120"/>
        <end position="141"/>
    </location>
</feature>
<evidence type="ECO:0000256" key="1">
    <source>
        <dbReference type="ARBA" id="ARBA00004651"/>
    </source>
</evidence>
<feature type="transmembrane region" description="Helical" evidence="6">
    <location>
        <begin position="263"/>
        <end position="284"/>
    </location>
</feature>
<feature type="transmembrane region" description="Helical" evidence="6">
    <location>
        <begin position="391"/>
        <end position="416"/>
    </location>
</feature>
<keyword evidence="9" id="KW-1185">Reference proteome</keyword>
<comment type="caution">
    <text evidence="8">The sequence shown here is derived from an EMBL/GenBank/DDBJ whole genome shotgun (WGS) entry which is preliminary data.</text>
</comment>
<evidence type="ECO:0000256" key="6">
    <source>
        <dbReference type="SAM" id="Phobius"/>
    </source>
</evidence>
<dbReference type="InterPro" id="IPR005829">
    <property type="entry name" value="Sugar_transporter_CS"/>
</dbReference>
<keyword evidence="2 6" id="KW-0812">Transmembrane</keyword>
<reference evidence="8 9" key="1">
    <citation type="submission" date="2020-08" db="EMBL/GenBank/DDBJ databases">
        <title>A Genomic Blueprint of the Chicken Gut Microbiome.</title>
        <authorList>
            <person name="Gilroy R."/>
            <person name="Ravi A."/>
            <person name="Getino M."/>
            <person name="Pursley I."/>
            <person name="Horton D.L."/>
            <person name="Alikhan N.-F."/>
            <person name="Baker D."/>
            <person name="Gharbi K."/>
            <person name="Hall N."/>
            <person name="Watson M."/>
            <person name="Adriaenssens E.M."/>
            <person name="Foster-Nyarko E."/>
            <person name="Jarju S."/>
            <person name="Secka A."/>
            <person name="Antonio M."/>
            <person name="Oren A."/>
            <person name="Chaudhuri R."/>
            <person name="La Ragione R.M."/>
            <person name="Hildebrand F."/>
            <person name="Pallen M.J."/>
        </authorList>
    </citation>
    <scope>NUCLEOTIDE SEQUENCE [LARGE SCALE GENOMIC DNA]</scope>
    <source>
        <strain evidence="8 9">Sa1YVA5</strain>
    </source>
</reference>
<evidence type="ECO:0000256" key="5">
    <source>
        <dbReference type="SAM" id="MobiDB-lite"/>
    </source>
</evidence>
<gene>
    <name evidence="8" type="ORF">H9627_02300</name>
</gene>
<feature type="transmembrane region" description="Helical" evidence="6">
    <location>
        <begin position="304"/>
        <end position="325"/>
    </location>
</feature>
<dbReference type="AlphaFoldDB" id="A0A8I0HCM3"/>